<dbReference type="GO" id="GO:0043120">
    <property type="term" value="F:tumor necrosis factor binding"/>
    <property type="evidence" value="ECO:0007669"/>
    <property type="project" value="TreeGrafter"/>
</dbReference>
<feature type="disulfide bond" evidence="5">
    <location>
        <begin position="100"/>
        <end position="118"/>
    </location>
</feature>
<evidence type="ECO:0000256" key="5">
    <source>
        <dbReference type="PROSITE-ProRule" id="PRU00206"/>
    </source>
</evidence>
<feature type="repeat" description="TNFR-Cys" evidence="5">
    <location>
        <begin position="77"/>
        <end position="118"/>
    </location>
</feature>
<evidence type="ECO:0000256" key="4">
    <source>
        <dbReference type="ARBA" id="ARBA00023180"/>
    </source>
</evidence>
<keyword evidence="1 6" id="KW-0732">Signal</keyword>
<reference evidence="8 9" key="1">
    <citation type="journal article" date="2020" name="Nature">
        <title>Six reference-quality genomes reveal evolution of bat adaptations.</title>
        <authorList>
            <person name="Jebb D."/>
            <person name="Huang Z."/>
            <person name="Pippel M."/>
            <person name="Hughes G.M."/>
            <person name="Lavrichenko K."/>
            <person name="Devanna P."/>
            <person name="Winkler S."/>
            <person name="Jermiin L.S."/>
            <person name="Skirmuntt E.C."/>
            <person name="Katzourakis A."/>
            <person name="Burkitt-Gray L."/>
            <person name="Ray D.A."/>
            <person name="Sullivan K.A.M."/>
            <person name="Roscito J.G."/>
            <person name="Kirilenko B.M."/>
            <person name="Davalos L.M."/>
            <person name="Corthals A.P."/>
            <person name="Power M.L."/>
            <person name="Jones G."/>
            <person name="Ransome R.D."/>
            <person name="Dechmann D.K.N."/>
            <person name="Locatelli A.G."/>
            <person name="Puechmaille S.J."/>
            <person name="Fedrigo O."/>
            <person name="Jarvis E.D."/>
            <person name="Hiller M."/>
            <person name="Vernes S.C."/>
            <person name="Myers E.W."/>
            <person name="Teeling E.C."/>
        </authorList>
    </citation>
    <scope>NUCLEOTIDE SEQUENCE [LARGE SCALE GENOMIC DNA]</scope>
    <source>
        <strain evidence="8">MMolMol1</strain>
        <tissue evidence="8">Muscle</tissue>
    </source>
</reference>
<dbReference type="InterPro" id="IPR001368">
    <property type="entry name" value="TNFR/NGFR_Cys_rich_reg"/>
</dbReference>
<dbReference type="EMBL" id="JACASF010000012">
    <property type="protein sequence ID" value="KAF6445436.1"/>
    <property type="molecule type" value="Genomic_DNA"/>
</dbReference>
<evidence type="ECO:0000313" key="8">
    <source>
        <dbReference type="EMBL" id="KAF6445436.1"/>
    </source>
</evidence>
<dbReference type="PROSITE" id="PS00652">
    <property type="entry name" value="TNFR_NGFR_1"/>
    <property type="match status" value="2"/>
</dbReference>
<keyword evidence="8" id="KW-0675">Receptor</keyword>
<feature type="repeat" description="TNFR-Cys" evidence="5">
    <location>
        <begin position="39"/>
        <end position="75"/>
    </location>
</feature>
<dbReference type="GO" id="GO:0005031">
    <property type="term" value="F:tumor necrosis factor receptor activity"/>
    <property type="evidence" value="ECO:0007669"/>
    <property type="project" value="TreeGrafter"/>
</dbReference>
<evidence type="ECO:0000256" key="6">
    <source>
        <dbReference type="SAM" id="SignalP"/>
    </source>
</evidence>
<feature type="signal peptide" evidence="6">
    <location>
        <begin position="1"/>
        <end position="25"/>
    </location>
</feature>
<organism evidence="8 9">
    <name type="scientific">Molossus molossus</name>
    <name type="common">Pallas' mastiff bat</name>
    <name type="synonym">Vespertilio molossus</name>
    <dbReference type="NCBI Taxonomy" id="27622"/>
    <lineage>
        <taxon>Eukaryota</taxon>
        <taxon>Metazoa</taxon>
        <taxon>Chordata</taxon>
        <taxon>Craniata</taxon>
        <taxon>Vertebrata</taxon>
        <taxon>Euteleostomi</taxon>
        <taxon>Mammalia</taxon>
        <taxon>Eutheria</taxon>
        <taxon>Laurasiatheria</taxon>
        <taxon>Chiroptera</taxon>
        <taxon>Yangochiroptera</taxon>
        <taxon>Molossidae</taxon>
        <taxon>Molossus</taxon>
    </lineage>
</organism>
<dbReference type="GO" id="GO:0008630">
    <property type="term" value="P:intrinsic apoptotic signaling pathway in response to DNA damage"/>
    <property type="evidence" value="ECO:0007669"/>
    <property type="project" value="TreeGrafter"/>
</dbReference>
<evidence type="ECO:0000259" key="7">
    <source>
        <dbReference type="PROSITE" id="PS50050"/>
    </source>
</evidence>
<feature type="disulfide bond" evidence="5">
    <location>
        <begin position="54"/>
        <end position="67"/>
    </location>
</feature>
<evidence type="ECO:0000313" key="9">
    <source>
        <dbReference type="Proteomes" id="UP000550707"/>
    </source>
</evidence>
<evidence type="ECO:0000256" key="3">
    <source>
        <dbReference type="ARBA" id="ARBA00023157"/>
    </source>
</evidence>
<dbReference type="PROSITE" id="PS50050">
    <property type="entry name" value="TNFR_NGFR_2"/>
    <property type="match status" value="2"/>
</dbReference>
<dbReference type="GO" id="GO:0042129">
    <property type="term" value="P:regulation of T cell proliferation"/>
    <property type="evidence" value="ECO:0007669"/>
    <property type="project" value="TreeGrafter"/>
</dbReference>
<evidence type="ECO:0000256" key="1">
    <source>
        <dbReference type="ARBA" id="ARBA00022729"/>
    </source>
</evidence>
<dbReference type="GO" id="GO:0051044">
    <property type="term" value="P:positive regulation of membrane protein ectodomain proteolysis"/>
    <property type="evidence" value="ECO:0007669"/>
    <property type="project" value="TreeGrafter"/>
</dbReference>
<dbReference type="Gene3D" id="2.10.50.10">
    <property type="entry name" value="Tumor Necrosis Factor Receptor, subunit A, domain 2"/>
    <property type="match status" value="2"/>
</dbReference>
<comment type="caution">
    <text evidence="8">The sequence shown here is derived from an EMBL/GenBank/DDBJ whole genome shotgun (WGS) entry which is preliminary data.</text>
</comment>
<dbReference type="GO" id="GO:0002724">
    <property type="term" value="P:regulation of T cell cytokine production"/>
    <property type="evidence" value="ECO:0007669"/>
    <property type="project" value="TreeGrafter"/>
</dbReference>
<proteinExistence type="predicted"/>
<accession>A0A7J8FCS3</accession>
<dbReference type="Pfam" id="PF00020">
    <property type="entry name" value="TNFR_c6"/>
    <property type="match status" value="2"/>
</dbReference>
<feature type="disulfide bond" evidence="5">
    <location>
        <begin position="57"/>
        <end position="75"/>
    </location>
</feature>
<keyword evidence="9" id="KW-1185">Reference proteome</keyword>
<comment type="caution">
    <text evidence="5">Lacks conserved residue(s) required for the propagation of feature annotation.</text>
</comment>
<keyword evidence="3 5" id="KW-1015">Disulfide bond</keyword>
<evidence type="ECO:0000256" key="2">
    <source>
        <dbReference type="ARBA" id="ARBA00022737"/>
    </source>
</evidence>
<name>A0A7J8FCS3_MOLMO</name>
<dbReference type="GO" id="GO:0031643">
    <property type="term" value="P:positive regulation of myelination"/>
    <property type="evidence" value="ECO:0007669"/>
    <property type="project" value="TreeGrafter"/>
</dbReference>
<dbReference type="PANTHER" id="PTHR47386">
    <property type="entry name" value="TUMOR NECROSIS FACTOR RECEPTOR SUPERFAMILY MEMBER 1B"/>
    <property type="match status" value="1"/>
</dbReference>
<protein>
    <submittedName>
        <fullName evidence="8">TNF receptor superfamily member 1B</fullName>
    </submittedName>
</protein>
<dbReference type="SMART" id="SM00208">
    <property type="entry name" value="TNFR"/>
    <property type="match status" value="3"/>
</dbReference>
<dbReference type="GO" id="GO:0048714">
    <property type="term" value="P:positive regulation of oligodendrocyte differentiation"/>
    <property type="evidence" value="ECO:0007669"/>
    <property type="project" value="TreeGrafter"/>
</dbReference>
<dbReference type="SUPFAM" id="SSF57586">
    <property type="entry name" value="TNF receptor-like"/>
    <property type="match status" value="2"/>
</dbReference>
<gene>
    <name evidence="8" type="ORF">HJG59_018541</name>
</gene>
<feature type="chain" id="PRO_5029821887" evidence="6">
    <location>
        <begin position="26"/>
        <end position="155"/>
    </location>
</feature>
<dbReference type="AlphaFoldDB" id="A0A7J8FCS3"/>
<feature type="domain" description="TNFR-Cys" evidence="7">
    <location>
        <begin position="77"/>
        <end position="118"/>
    </location>
</feature>
<dbReference type="GO" id="GO:0097191">
    <property type="term" value="P:extrinsic apoptotic signaling pathway"/>
    <property type="evidence" value="ECO:0007669"/>
    <property type="project" value="TreeGrafter"/>
</dbReference>
<dbReference type="InterPro" id="IPR051670">
    <property type="entry name" value="TNF_chemokine_rcpt-like"/>
</dbReference>
<dbReference type="Proteomes" id="UP000550707">
    <property type="component" value="Unassembled WGS sequence"/>
</dbReference>
<keyword evidence="2" id="KW-0677">Repeat</keyword>
<feature type="domain" description="TNFR-Cys" evidence="7">
    <location>
        <begin position="39"/>
        <end position="75"/>
    </location>
</feature>
<feature type="disulfide bond" evidence="5">
    <location>
        <begin position="78"/>
        <end position="93"/>
    </location>
</feature>
<dbReference type="GO" id="GO:0150079">
    <property type="term" value="P:negative regulation of neuroinflammatory response"/>
    <property type="evidence" value="ECO:0007669"/>
    <property type="project" value="TreeGrafter"/>
</dbReference>
<keyword evidence="4" id="KW-0325">Glycoprotein</keyword>
<dbReference type="PANTHER" id="PTHR47386:SF1">
    <property type="entry name" value="TUMOR NECROSIS FACTOR RECEPTOR SUPERFAMILY MEMBER 1B"/>
    <property type="match status" value="1"/>
</dbReference>
<sequence length="155" mass="17088">MAPAAFSAALAVGLQLWAAGHVVLAQVVSAPYVPESESFCQQNDYYEKKVQMCCRMCPPGYRAQAFCTKTSNTECAPCEDSTYTQLWNRVSKCLSCGSRCSSDQVETQACTRERNRVCSCRPGWYCVLGSDQGCRLCSPLRRCPPGFGVVRPDFP</sequence>